<comment type="caution">
    <text evidence="1">The sequence shown here is derived from an EMBL/GenBank/DDBJ whole genome shotgun (WGS) entry which is preliminary data.</text>
</comment>
<protein>
    <submittedName>
        <fullName evidence="1">Uncharacterized protein</fullName>
    </submittedName>
</protein>
<dbReference type="AlphaFoldDB" id="A0A833WBC6"/>
<reference evidence="1" key="1">
    <citation type="submission" date="2020-04" db="EMBL/GenBank/DDBJ databases">
        <title>Hybrid Assembly of Korean Phytophthora infestans isolates.</title>
        <authorList>
            <person name="Prokchorchik M."/>
            <person name="Lee Y."/>
            <person name="Seo J."/>
            <person name="Cho J.-H."/>
            <person name="Park Y.-E."/>
            <person name="Jang D.-C."/>
            <person name="Im J.-S."/>
            <person name="Choi J.-G."/>
            <person name="Park H.-J."/>
            <person name="Lee G.-B."/>
            <person name="Lee Y.-G."/>
            <person name="Hong S.-Y."/>
            <person name="Cho K."/>
            <person name="Sohn K.H."/>
        </authorList>
    </citation>
    <scope>NUCLEOTIDE SEQUENCE</scope>
    <source>
        <strain evidence="1">KR_1_A1</strain>
    </source>
</reference>
<dbReference type="EMBL" id="WSZM01000288">
    <property type="protein sequence ID" value="KAF4035932.1"/>
    <property type="molecule type" value="Genomic_DNA"/>
</dbReference>
<name>A0A833WBC6_PHYIN</name>
<keyword evidence="2" id="KW-1185">Reference proteome</keyword>
<evidence type="ECO:0000313" key="1">
    <source>
        <dbReference type="EMBL" id="KAF4035932.1"/>
    </source>
</evidence>
<proteinExistence type="predicted"/>
<organism evidence="1 2">
    <name type="scientific">Phytophthora infestans</name>
    <name type="common">Potato late blight agent</name>
    <name type="synonym">Botrytis infestans</name>
    <dbReference type="NCBI Taxonomy" id="4787"/>
    <lineage>
        <taxon>Eukaryota</taxon>
        <taxon>Sar</taxon>
        <taxon>Stramenopiles</taxon>
        <taxon>Oomycota</taxon>
        <taxon>Peronosporomycetes</taxon>
        <taxon>Peronosporales</taxon>
        <taxon>Peronosporaceae</taxon>
        <taxon>Phytophthora</taxon>
    </lineage>
</organism>
<dbReference type="Proteomes" id="UP000602510">
    <property type="component" value="Unassembled WGS sequence"/>
</dbReference>
<gene>
    <name evidence="1" type="ORF">GN244_ATG12048</name>
</gene>
<evidence type="ECO:0000313" key="2">
    <source>
        <dbReference type="Proteomes" id="UP000602510"/>
    </source>
</evidence>
<accession>A0A833WBC6</accession>
<sequence>MERFIAMHFAKHPELMEGQRIVKFGAASENDIRYEGTYRRSLLIILQGAAVACGTPFRCKVACDDRTGRRDVREHLWGSDTAALLKCLDASPSAVLDEQQAFEAPDDSTKLDLKWQLLQSVYGCMACADLKFEDGPFYCWLPKHEDLLKFIDACLSPGGKVRHVLLLFFAHHAPGHEEHDLSFFIEAKKLFGFDAVHLDTLASPHIFNADKIVGQYLHMFSRYK</sequence>